<dbReference type="PANTHER" id="PTHR23056">
    <property type="entry name" value="CALCINEURIN B"/>
    <property type="match status" value="1"/>
</dbReference>
<evidence type="ECO:0000313" key="6">
    <source>
        <dbReference type="EMBL" id="GER32110.1"/>
    </source>
</evidence>
<comment type="subunit">
    <text evidence="3">Homodimer. Interacts with CIPK.</text>
</comment>
<dbReference type="InterPro" id="IPR011992">
    <property type="entry name" value="EF-hand-dom_pair"/>
</dbReference>
<dbReference type="Pfam" id="PF13499">
    <property type="entry name" value="EF-hand_7"/>
    <property type="match status" value="1"/>
</dbReference>
<dbReference type="GO" id="GO:0019722">
    <property type="term" value="P:calcium-mediated signaling"/>
    <property type="evidence" value="ECO:0007669"/>
    <property type="project" value="UniProtKB-UniRule"/>
</dbReference>
<dbReference type="FunFam" id="1.10.238.10:FF:000073">
    <property type="entry name" value="calcineurin B-like protein 3"/>
    <property type="match status" value="1"/>
</dbReference>
<keyword evidence="1 3" id="KW-0677">Repeat</keyword>
<evidence type="ECO:0000259" key="5">
    <source>
        <dbReference type="PROSITE" id="PS50222"/>
    </source>
</evidence>
<comment type="function">
    <text evidence="3">Acts as a calcium sensor. CBL proteins interact with CIPK serine-threonine protein kinases. Binding of a CBL protein to the regulatory NAF domain of a CIPK protein lead to the activation of the kinase in a calcium-dependent manner.</text>
</comment>
<accession>A0A5A7PH34</accession>
<dbReference type="GO" id="GO:0019900">
    <property type="term" value="F:kinase binding"/>
    <property type="evidence" value="ECO:0007669"/>
    <property type="project" value="UniProtKB-UniRule"/>
</dbReference>
<dbReference type="InterPro" id="IPR045198">
    <property type="entry name" value="CNBL1-10"/>
</dbReference>
<name>A0A5A7PH34_STRAF</name>
<evidence type="ECO:0000256" key="1">
    <source>
        <dbReference type="ARBA" id="ARBA00022737"/>
    </source>
</evidence>
<dbReference type="GO" id="GO:0016020">
    <property type="term" value="C:membrane"/>
    <property type="evidence" value="ECO:0007669"/>
    <property type="project" value="UniProtKB-SubCell"/>
</dbReference>
<dbReference type="PANTHER" id="PTHR23056:SF26">
    <property type="entry name" value="CALCINEURIN B-LIKE PROTEIN 10"/>
    <property type="match status" value="1"/>
</dbReference>
<feature type="transmembrane region" description="Helical" evidence="4">
    <location>
        <begin position="20"/>
        <end position="39"/>
    </location>
</feature>
<comment type="similarity">
    <text evidence="2 3">Belongs to the calcineurin regulatory subunit family.</text>
</comment>
<protein>
    <recommendedName>
        <fullName evidence="3">Calcineurin B-like protein</fullName>
    </recommendedName>
</protein>
<evidence type="ECO:0000256" key="2">
    <source>
        <dbReference type="ARBA" id="ARBA00023774"/>
    </source>
</evidence>
<dbReference type="GO" id="GO:0005509">
    <property type="term" value="F:calcium ion binding"/>
    <property type="evidence" value="ECO:0007669"/>
    <property type="project" value="UniProtKB-UniRule"/>
</dbReference>
<comment type="caution">
    <text evidence="6">The sequence shown here is derived from an EMBL/GenBank/DDBJ whole genome shotgun (WGS) entry which is preliminary data.</text>
</comment>
<keyword evidence="3" id="KW-0479">Metal-binding</keyword>
<dbReference type="Gene3D" id="1.10.238.10">
    <property type="entry name" value="EF-hand"/>
    <property type="match status" value="1"/>
</dbReference>
<evidence type="ECO:0000256" key="4">
    <source>
        <dbReference type="SAM" id="Phobius"/>
    </source>
</evidence>
<dbReference type="Proteomes" id="UP000325081">
    <property type="component" value="Unassembled WGS sequence"/>
</dbReference>
<evidence type="ECO:0000256" key="3">
    <source>
        <dbReference type="RuleBase" id="RU369080"/>
    </source>
</evidence>
<keyword evidence="7" id="KW-1185">Reference proteome</keyword>
<dbReference type="PROSITE" id="PS50222">
    <property type="entry name" value="EF_HAND_2"/>
    <property type="match status" value="2"/>
</dbReference>
<comment type="subcellular location">
    <subcellularLocation>
        <location evidence="3">Membrane</location>
    </subcellularLocation>
</comment>
<dbReference type="EMBL" id="BKCP01004550">
    <property type="protein sequence ID" value="GER32110.1"/>
    <property type="molecule type" value="Genomic_DNA"/>
</dbReference>
<proteinExistence type="inferred from homology"/>
<reference evidence="7" key="1">
    <citation type="journal article" date="2019" name="Curr. Biol.">
        <title>Genome Sequence of Striga asiatica Provides Insight into the Evolution of Plant Parasitism.</title>
        <authorList>
            <person name="Yoshida S."/>
            <person name="Kim S."/>
            <person name="Wafula E.K."/>
            <person name="Tanskanen J."/>
            <person name="Kim Y.M."/>
            <person name="Honaas L."/>
            <person name="Yang Z."/>
            <person name="Spallek T."/>
            <person name="Conn C.E."/>
            <person name="Ichihashi Y."/>
            <person name="Cheong K."/>
            <person name="Cui S."/>
            <person name="Der J.P."/>
            <person name="Gundlach H."/>
            <person name="Jiao Y."/>
            <person name="Hori C."/>
            <person name="Ishida J.K."/>
            <person name="Kasahara H."/>
            <person name="Kiba T."/>
            <person name="Kim M.S."/>
            <person name="Koo N."/>
            <person name="Laohavisit A."/>
            <person name="Lee Y.H."/>
            <person name="Lumba S."/>
            <person name="McCourt P."/>
            <person name="Mortimer J.C."/>
            <person name="Mutuku J.M."/>
            <person name="Nomura T."/>
            <person name="Sasaki-Sekimoto Y."/>
            <person name="Seto Y."/>
            <person name="Wang Y."/>
            <person name="Wakatake T."/>
            <person name="Sakakibara H."/>
            <person name="Demura T."/>
            <person name="Yamaguchi S."/>
            <person name="Yoneyama K."/>
            <person name="Manabe R.I."/>
            <person name="Nelson D.C."/>
            <person name="Schulman A.H."/>
            <person name="Timko M.P."/>
            <person name="dePamphilis C.W."/>
            <person name="Choi D."/>
            <person name="Shirasu K."/>
        </authorList>
    </citation>
    <scope>NUCLEOTIDE SEQUENCE [LARGE SCALE GENOMIC DNA]</scope>
    <source>
        <strain evidence="7">cv. UVA1</strain>
    </source>
</reference>
<keyword evidence="3" id="KW-0106">Calcium</keyword>
<keyword evidence="4" id="KW-1133">Transmembrane helix</keyword>
<organism evidence="6 7">
    <name type="scientific">Striga asiatica</name>
    <name type="common">Asiatic witchweed</name>
    <name type="synonym">Buchnera asiatica</name>
    <dbReference type="NCBI Taxonomy" id="4170"/>
    <lineage>
        <taxon>Eukaryota</taxon>
        <taxon>Viridiplantae</taxon>
        <taxon>Streptophyta</taxon>
        <taxon>Embryophyta</taxon>
        <taxon>Tracheophyta</taxon>
        <taxon>Spermatophyta</taxon>
        <taxon>Magnoliopsida</taxon>
        <taxon>eudicotyledons</taxon>
        <taxon>Gunneridae</taxon>
        <taxon>Pentapetalae</taxon>
        <taxon>asterids</taxon>
        <taxon>lamiids</taxon>
        <taxon>Lamiales</taxon>
        <taxon>Orobanchaceae</taxon>
        <taxon>Buchnereae</taxon>
        <taxon>Striga</taxon>
    </lineage>
</organism>
<dbReference type="AlphaFoldDB" id="A0A5A7PH34"/>
<keyword evidence="4" id="KW-0812">Transmembrane</keyword>
<sequence>MGSTNSSLKLGSISEKLCAAIFPIIAVLDALILAVSGCFNCRKSGYRRKLSYGYEDIVRLSQESLSWKVLIFMVVGEVSVNEVKALHELFKRLSCSITDDGLIDKEELHLALFSTACGENLFLDRIFDLFYMKRNGVIDLEEFVHSLDVFHPRASVEDKIDFAFKLYDLRQFGFIEREEVKQMVIAILMESDVALPDDTIEHIVDKTFEEADAGKDGRIDKEDWRSFVVRHPSLLKNMTLPYLMNVSDAFPGFVFDTEVEDS</sequence>
<keyword evidence="3 4" id="KW-0472">Membrane</keyword>
<feature type="domain" description="EF-hand" evidence="5">
    <location>
        <begin position="199"/>
        <end position="234"/>
    </location>
</feature>
<evidence type="ECO:0000313" key="7">
    <source>
        <dbReference type="Proteomes" id="UP000325081"/>
    </source>
</evidence>
<feature type="domain" description="EF-hand" evidence="5">
    <location>
        <begin position="155"/>
        <end position="190"/>
    </location>
</feature>
<dbReference type="SMART" id="SM00054">
    <property type="entry name" value="EFh"/>
    <property type="match status" value="3"/>
</dbReference>
<dbReference type="OrthoDB" id="191686at2759"/>
<dbReference type="InterPro" id="IPR002048">
    <property type="entry name" value="EF_hand_dom"/>
</dbReference>
<gene>
    <name evidence="6" type="ORF">STAS_08161</name>
</gene>
<dbReference type="SUPFAM" id="SSF47473">
    <property type="entry name" value="EF-hand"/>
    <property type="match status" value="1"/>
</dbReference>